<accession>A0A1I0WEN2</accession>
<dbReference type="Proteomes" id="UP000198619">
    <property type="component" value="Unassembled WGS sequence"/>
</dbReference>
<dbReference type="STRING" id="84698.SAMN04488528_100533"/>
<protein>
    <submittedName>
        <fullName evidence="1">Uncharacterized protein</fullName>
    </submittedName>
</protein>
<evidence type="ECO:0000313" key="1">
    <source>
        <dbReference type="EMBL" id="SFA87081.1"/>
    </source>
</evidence>
<name>A0A1I0WEN2_9CLOT</name>
<proteinExistence type="predicted"/>
<dbReference type="RefSeq" id="WP_177199304.1">
    <property type="nucleotide sequence ID" value="NZ_FOKI01000005.1"/>
</dbReference>
<organism evidence="1 2">
    <name type="scientific">Clostridium frigidicarnis</name>
    <dbReference type="NCBI Taxonomy" id="84698"/>
    <lineage>
        <taxon>Bacteria</taxon>
        <taxon>Bacillati</taxon>
        <taxon>Bacillota</taxon>
        <taxon>Clostridia</taxon>
        <taxon>Eubacteriales</taxon>
        <taxon>Clostridiaceae</taxon>
        <taxon>Clostridium</taxon>
    </lineage>
</organism>
<evidence type="ECO:0000313" key="2">
    <source>
        <dbReference type="Proteomes" id="UP000198619"/>
    </source>
</evidence>
<dbReference type="EMBL" id="FOKI01000005">
    <property type="protein sequence ID" value="SFA87081.1"/>
    <property type="molecule type" value="Genomic_DNA"/>
</dbReference>
<dbReference type="AlphaFoldDB" id="A0A1I0WEN2"/>
<sequence length="54" mass="5911">MEYLIKENDNKDNFGMVITLEHTCPTDNCGGGATECPRLGCCPRGGRAVPPWEI</sequence>
<reference evidence="1 2" key="1">
    <citation type="submission" date="2016-10" db="EMBL/GenBank/DDBJ databases">
        <authorList>
            <person name="de Groot N.N."/>
        </authorList>
    </citation>
    <scope>NUCLEOTIDE SEQUENCE [LARGE SCALE GENOMIC DNA]</scope>
    <source>
        <strain evidence="1 2">DSM 12271</strain>
    </source>
</reference>
<keyword evidence="2" id="KW-1185">Reference proteome</keyword>
<gene>
    <name evidence="1" type="ORF">SAMN04488528_100533</name>
</gene>